<dbReference type="Proteomes" id="UP001566132">
    <property type="component" value="Unassembled WGS sequence"/>
</dbReference>
<name>A0ABD1EZ83_HYPHA</name>
<keyword evidence="3" id="KW-1185">Reference proteome</keyword>
<accession>A0ABD1EZ83</accession>
<sequence>MYKIIRLATTKLLPNHSHPVKSPIIRTFLSNAYYCEDVWNQRLKSPVLQKVNLEELYYEIEQSFNKNRQLNALDIDIFANALQDESLYNELLDVVHKLRLTADTNNTLDSTSHAVVRALLQFGKIDDLLNALDDRLNYGLFLDYYTANILMDCFWKSKSYASGARVASQLMLQEEFEHPLSCNFSLLHCYNYLLNPVGWPEYVPPPEPEEEIKIRVKYIRNPYDDEHFDLRDAQKIVGKTLSMFSKNKSDPLHQSFRILGLVLFGKDEQAQKVITACNNPLYSEILKLVPKESSVHENLTNIKTVSDNVQEILIENVKKSVENTSEKDISLQCEIFEKWCNDRSSRMEQQKERLRTAKRLQTVDDLQKILKDKEEKLWFFENEEQIDLEIDSRTKFYPKRWFGNKRPPKQVDAGYVPPEVQKKIENIT</sequence>
<evidence type="ECO:0000313" key="2">
    <source>
        <dbReference type="EMBL" id="KAL1505475.1"/>
    </source>
</evidence>
<evidence type="ECO:0000313" key="3">
    <source>
        <dbReference type="Proteomes" id="UP001566132"/>
    </source>
</evidence>
<dbReference type="Pfam" id="PF10037">
    <property type="entry name" value="MRP-S27"/>
    <property type="match status" value="1"/>
</dbReference>
<dbReference type="InterPro" id="IPR019266">
    <property type="entry name" value="Ribosomal_mS27"/>
</dbReference>
<dbReference type="GO" id="GO:0005739">
    <property type="term" value="C:mitochondrion"/>
    <property type="evidence" value="ECO:0007669"/>
    <property type="project" value="UniProtKB-SubCell"/>
</dbReference>
<proteinExistence type="predicted"/>
<dbReference type="EMBL" id="JBDJPC010000004">
    <property type="protein sequence ID" value="KAL1505475.1"/>
    <property type="molecule type" value="Genomic_DNA"/>
</dbReference>
<evidence type="ECO:0008006" key="4">
    <source>
        <dbReference type="Google" id="ProtNLM"/>
    </source>
</evidence>
<dbReference type="InterPro" id="IPR034913">
    <property type="entry name" value="mS27/PTCD2"/>
</dbReference>
<reference evidence="2 3" key="1">
    <citation type="submission" date="2024-05" db="EMBL/GenBank/DDBJ databases">
        <title>Genetic variation in Jamaican populations of the coffee berry borer (Hypothenemus hampei).</title>
        <authorList>
            <person name="Errbii M."/>
            <person name="Myrie A."/>
        </authorList>
    </citation>
    <scope>NUCLEOTIDE SEQUENCE [LARGE SCALE GENOMIC DNA]</scope>
    <source>
        <strain evidence="2">JA-Hopewell-2020-01-JO</strain>
        <tissue evidence="2">Whole body</tissue>
    </source>
</reference>
<comment type="subcellular location">
    <subcellularLocation>
        <location evidence="1">Mitochondrion</location>
    </subcellularLocation>
</comment>
<organism evidence="2 3">
    <name type="scientific">Hypothenemus hampei</name>
    <name type="common">Coffee berry borer</name>
    <dbReference type="NCBI Taxonomy" id="57062"/>
    <lineage>
        <taxon>Eukaryota</taxon>
        <taxon>Metazoa</taxon>
        <taxon>Ecdysozoa</taxon>
        <taxon>Arthropoda</taxon>
        <taxon>Hexapoda</taxon>
        <taxon>Insecta</taxon>
        <taxon>Pterygota</taxon>
        <taxon>Neoptera</taxon>
        <taxon>Endopterygota</taxon>
        <taxon>Coleoptera</taxon>
        <taxon>Polyphaga</taxon>
        <taxon>Cucujiformia</taxon>
        <taxon>Curculionidae</taxon>
        <taxon>Scolytinae</taxon>
        <taxon>Hypothenemus</taxon>
    </lineage>
</organism>
<protein>
    <recommendedName>
        <fullName evidence="4">Mitochondrial 28S ribosomal protein S27</fullName>
    </recommendedName>
</protein>
<dbReference type="PANTHER" id="PTHR21393:SF0">
    <property type="entry name" value="SMALL RIBOSOMAL SUBUNIT PROTEIN MS27"/>
    <property type="match status" value="1"/>
</dbReference>
<gene>
    <name evidence="2" type="ORF">ABEB36_005039</name>
</gene>
<evidence type="ECO:0000256" key="1">
    <source>
        <dbReference type="ARBA" id="ARBA00004173"/>
    </source>
</evidence>
<dbReference type="PANTHER" id="PTHR21393">
    <property type="entry name" value="MITOCHONDRIAL 28S RIBOSOMAL PROTEIN S27"/>
    <property type="match status" value="1"/>
</dbReference>
<comment type="caution">
    <text evidence="2">The sequence shown here is derived from an EMBL/GenBank/DDBJ whole genome shotgun (WGS) entry which is preliminary data.</text>
</comment>
<dbReference type="AlphaFoldDB" id="A0ABD1EZ83"/>